<dbReference type="SUPFAM" id="SSF52317">
    <property type="entry name" value="Class I glutamine amidotransferase-like"/>
    <property type="match status" value="1"/>
</dbReference>
<organism evidence="2 3">
    <name type="scientific">Coraliomargarita algicola</name>
    <dbReference type="NCBI Taxonomy" id="3092156"/>
    <lineage>
        <taxon>Bacteria</taxon>
        <taxon>Pseudomonadati</taxon>
        <taxon>Verrucomicrobiota</taxon>
        <taxon>Opitutia</taxon>
        <taxon>Puniceicoccales</taxon>
        <taxon>Coraliomargaritaceae</taxon>
        <taxon>Coraliomargarita</taxon>
    </lineage>
</organism>
<evidence type="ECO:0000259" key="1">
    <source>
        <dbReference type="Pfam" id="PF01965"/>
    </source>
</evidence>
<dbReference type="EMBL" id="CP138858">
    <property type="protein sequence ID" value="WPJ95061.1"/>
    <property type="molecule type" value="Genomic_DNA"/>
</dbReference>
<dbReference type="Proteomes" id="UP001324993">
    <property type="component" value="Chromosome"/>
</dbReference>
<dbReference type="PANTHER" id="PTHR48094:SF12">
    <property type="entry name" value="PARKINSON DISEASE PROTEIN 7 HOMOLOG"/>
    <property type="match status" value="1"/>
</dbReference>
<proteinExistence type="predicted"/>
<reference evidence="2 3" key="1">
    <citation type="submission" date="2023-11" db="EMBL/GenBank/DDBJ databases">
        <title>Coraliomargarita sp. nov., isolated from marine algae.</title>
        <authorList>
            <person name="Lee J.K."/>
            <person name="Baek J.H."/>
            <person name="Kim J.M."/>
            <person name="Choi D.G."/>
            <person name="Jeon C.O."/>
        </authorList>
    </citation>
    <scope>NUCLEOTIDE SEQUENCE [LARGE SCALE GENOMIC DNA]</scope>
    <source>
        <strain evidence="2 3">J2-16</strain>
    </source>
</reference>
<keyword evidence="3" id="KW-1185">Reference proteome</keyword>
<dbReference type="CDD" id="cd03135">
    <property type="entry name" value="GATase1_DJ-1"/>
    <property type="match status" value="1"/>
</dbReference>
<dbReference type="InterPro" id="IPR006287">
    <property type="entry name" value="DJ-1"/>
</dbReference>
<protein>
    <submittedName>
        <fullName evidence="2">DJ-1 family glyoxalase III</fullName>
    </submittedName>
</protein>
<dbReference type="InterPro" id="IPR029062">
    <property type="entry name" value="Class_I_gatase-like"/>
</dbReference>
<dbReference type="InterPro" id="IPR002818">
    <property type="entry name" value="DJ-1/PfpI"/>
</dbReference>
<feature type="domain" description="DJ-1/PfpI" evidence="1">
    <location>
        <begin position="4"/>
        <end position="162"/>
    </location>
</feature>
<evidence type="ECO:0000313" key="2">
    <source>
        <dbReference type="EMBL" id="WPJ95061.1"/>
    </source>
</evidence>
<dbReference type="NCBIfam" id="TIGR01383">
    <property type="entry name" value="not_thiJ"/>
    <property type="match status" value="1"/>
</dbReference>
<dbReference type="Gene3D" id="3.40.50.880">
    <property type="match status" value="1"/>
</dbReference>
<dbReference type="PANTHER" id="PTHR48094">
    <property type="entry name" value="PROTEIN/NUCLEIC ACID DEGLYCASE DJ-1-RELATED"/>
    <property type="match status" value="1"/>
</dbReference>
<evidence type="ECO:0000313" key="3">
    <source>
        <dbReference type="Proteomes" id="UP001324993"/>
    </source>
</evidence>
<dbReference type="Pfam" id="PF01965">
    <property type="entry name" value="DJ-1_PfpI"/>
    <property type="match status" value="1"/>
</dbReference>
<gene>
    <name evidence="2" type="ORF">SH580_16660</name>
</gene>
<dbReference type="InterPro" id="IPR050325">
    <property type="entry name" value="Prot/Nucl_acid_deglycase"/>
</dbReference>
<name>A0ABZ0RIR4_9BACT</name>
<dbReference type="RefSeq" id="WP_319831963.1">
    <property type="nucleotide sequence ID" value="NZ_CP138858.1"/>
</dbReference>
<accession>A0ABZ0RIR4</accession>
<sequence length="183" mass="19540">MTQRALIILHPGFEEMEAVAPIDLLSRAGVEVTQASTSDSLLLRGRSGITLQATHRLADAATEDYDVIILPGGPGIMQLRDDSRIVECLQRHHQAGKLIACICAAPLLLLDAGMIQNIAYTAHPSTVNELSAASQEAVVSNNTIITSRGAGTATEFALAIVQHLCGQDRANEIAESICWSHTF</sequence>